<dbReference type="InterPro" id="IPR001563">
    <property type="entry name" value="Peptidase_S10"/>
</dbReference>
<keyword evidence="6" id="KW-1185">Reference proteome</keyword>
<comment type="subcellular location">
    <subcellularLocation>
        <location evidence="1">Secreted</location>
    </subcellularLocation>
</comment>
<evidence type="ECO:0000256" key="1">
    <source>
        <dbReference type="ARBA" id="ARBA00004613"/>
    </source>
</evidence>
<dbReference type="EMBL" id="JBAMMX010000003">
    <property type="protein sequence ID" value="KAK6943912.1"/>
    <property type="molecule type" value="Genomic_DNA"/>
</dbReference>
<proteinExistence type="inferred from homology"/>
<sequence length="453" mass="49691">MEKLSALSFLLLLLGVFSRIALSAGTDDGSEQWGYVEVRPKAHLFWWLYRSPYRVVDPSNPWPIILWLQGGPGGSGVGFGNFLEIGPLDGNLKPRNSTWLRKADLLFVDSPVGTGFSYVEDENLAVKTDDEAATDLTTLLEELFNGNETLQKSPLYIFAESYGGKFAVTLGLSALKAIEAGKLKLQLGGVALGDSWISPEDFVLSWGPLLKDMSRLDDTSLDSSNSLALKIKQQIAEGNITDATQGFFELEDIISAGSNDVDMYNFMLDYVNDPVVGDSTEGQVVDKYSEYLNKRISVSPDGTAANIPRLMNGPIKDKLKIIPKNVSWGGQEHIVFPAMAGDFMRARIEEVDELLAKGVSVTIYNGQIDLICATKGAEAWLQKLKWSGLKKFLTLPNTALYCDNDDSVTKGFVRSYENLAFFWILGAGHFVPVDQPCVSLLMVGNVTRSPSQS</sequence>
<feature type="signal peptide" evidence="4">
    <location>
        <begin position="1"/>
        <end position="23"/>
    </location>
</feature>
<dbReference type="SUPFAM" id="SSF53474">
    <property type="entry name" value="alpha/beta-Hydrolases"/>
    <property type="match status" value="1"/>
</dbReference>
<protein>
    <recommendedName>
        <fullName evidence="4">Carboxypeptidase</fullName>
        <ecNumber evidence="4">3.4.16.-</ecNumber>
    </recommendedName>
</protein>
<dbReference type="PANTHER" id="PTHR11802:SF507">
    <property type="entry name" value="CARBOXYPEPTIDASE"/>
    <property type="match status" value="1"/>
</dbReference>
<dbReference type="Gene3D" id="3.40.50.1820">
    <property type="entry name" value="alpha/beta hydrolase"/>
    <property type="match status" value="1"/>
</dbReference>
<dbReference type="Pfam" id="PF00450">
    <property type="entry name" value="Peptidase_S10"/>
    <property type="match status" value="1"/>
</dbReference>
<dbReference type="AlphaFoldDB" id="A0AAN8W906"/>
<keyword evidence="4" id="KW-0378">Hydrolase</keyword>
<evidence type="ECO:0000256" key="4">
    <source>
        <dbReference type="RuleBase" id="RU361156"/>
    </source>
</evidence>
<dbReference type="GO" id="GO:0006508">
    <property type="term" value="P:proteolysis"/>
    <property type="evidence" value="ECO:0007669"/>
    <property type="project" value="UniProtKB-KW"/>
</dbReference>
<evidence type="ECO:0000256" key="3">
    <source>
        <dbReference type="ARBA" id="ARBA00022525"/>
    </source>
</evidence>
<dbReference type="GO" id="GO:0004185">
    <property type="term" value="F:serine-type carboxypeptidase activity"/>
    <property type="evidence" value="ECO:0007669"/>
    <property type="project" value="UniProtKB-UniRule"/>
</dbReference>
<comment type="caution">
    <text evidence="5">The sequence shown here is derived from an EMBL/GenBank/DDBJ whole genome shotgun (WGS) entry which is preliminary data.</text>
</comment>
<keyword evidence="4" id="KW-0732">Signal</keyword>
<keyword evidence="3" id="KW-0964">Secreted</keyword>
<reference evidence="5 6" key="1">
    <citation type="submission" date="2023-12" db="EMBL/GenBank/DDBJ databases">
        <title>A high-quality genome assembly for Dillenia turbinata (Dilleniales).</title>
        <authorList>
            <person name="Chanderbali A."/>
        </authorList>
    </citation>
    <scope>NUCLEOTIDE SEQUENCE [LARGE SCALE GENOMIC DNA]</scope>
    <source>
        <strain evidence="5">LSX21</strain>
        <tissue evidence="5">Leaf</tissue>
    </source>
</reference>
<evidence type="ECO:0000313" key="6">
    <source>
        <dbReference type="Proteomes" id="UP001370490"/>
    </source>
</evidence>
<keyword evidence="4 5" id="KW-0121">Carboxypeptidase</keyword>
<evidence type="ECO:0000313" key="5">
    <source>
        <dbReference type="EMBL" id="KAK6943912.1"/>
    </source>
</evidence>
<dbReference type="InterPro" id="IPR029058">
    <property type="entry name" value="AB_hydrolase_fold"/>
</dbReference>
<keyword evidence="4" id="KW-0645">Protease</keyword>
<gene>
    <name evidence="5" type="ORF">RJ641_025014</name>
</gene>
<dbReference type="PANTHER" id="PTHR11802">
    <property type="entry name" value="SERINE PROTEASE FAMILY S10 SERINE CARBOXYPEPTIDASE"/>
    <property type="match status" value="1"/>
</dbReference>
<evidence type="ECO:0000256" key="2">
    <source>
        <dbReference type="ARBA" id="ARBA00009431"/>
    </source>
</evidence>
<dbReference type="PROSITE" id="PS00131">
    <property type="entry name" value="CARBOXYPEPT_SER_SER"/>
    <property type="match status" value="1"/>
</dbReference>
<accession>A0AAN8W906</accession>
<comment type="similarity">
    <text evidence="2 4">Belongs to the peptidase S10 family.</text>
</comment>
<name>A0AAN8W906_9MAGN</name>
<dbReference type="PRINTS" id="PR00724">
    <property type="entry name" value="CRBOXYPTASEC"/>
</dbReference>
<dbReference type="InterPro" id="IPR018202">
    <property type="entry name" value="Ser_caboxypep_ser_AS"/>
</dbReference>
<dbReference type="Proteomes" id="UP001370490">
    <property type="component" value="Unassembled WGS sequence"/>
</dbReference>
<dbReference type="EC" id="3.4.16.-" evidence="4"/>
<dbReference type="FunFam" id="3.40.50.1820:FF:000123">
    <property type="entry name" value="Carboxypeptidase"/>
    <property type="match status" value="1"/>
</dbReference>
<organism evidence="5 6">
    <name type="scientific">Dillenia turbinata</name>
    <dbReference type="NCBI Taxonomy" id="194707"/>
    <lineage>
        <taxon>Eukaryota</taxon>
        <taxon>Viridiplantae</taxon>
        <taxon>Streptophyta</taxon>
        <taxon>Embryophyta</taxon>
        <taxon>Tracheophyta</taxon>
        <taxon>Spermatophyta</taxon>
        <taxon>Magnoliopsida</taxon>
        <taxon>eudicotyledons</taxon>
        <taxon>Gunneridae</taxon>
        <taxon>Pentapetalae</taxon>
        <taxon>Dilleniales</taxon>
        <taxon>Dilleniaceae</taxon>
        <taxon>Dillenia</taxon>
    </lineage>
</organism>
<dbReference type="GO" id="GO:0005576">
    <property type="term" value="C:extracellular region"/>
    <property type="evidence" value="ECO:0007669"/>
    <property type="project" value="UniProtKB-SubCell"/>
</dbReference>
<feature type="chain" id="PRO_5042669047" description="Carboxypeptidase" evidence="4">
    <location>
        <begin position="24"/>
        <end position="453"/>
    </location>
</feature>